<feature type="region of interest" description="Disordered" evidence="5">
    <location>
        <begin position="26"/>
        <end position="56"/>
    </location>
</feature>
<keyword evidence="3" id="KW-0234">DNA repair</keyword>
<name>A0A154NXU1_DUFNO</name>
<protein>
    <submittedName>
        <fullName evidence="7">Chromatin assembly factor 1 subunit A</fullName>
    </submittedName>
</protein>
<feature type="compositionally biased region" description="Polar residues" evidence="5">
    <location>
        <begin position="225"/>
        <end position="246"/>
    </location>
</feature>
<feature type="region of interest" description="Disordered" evidence="5">
    <location>
        <begin position="750"/>
        <end position="777"/>
    </location>
</feature>
<keyword evidence="4" id="KW-0539">Nucleus</keyword>
<reference evidence="7 8" key="1">
    <citation type="submission" date="2015-07" db="EMBL/GenBank/DDBJ databases">
        <title>The genome of Dufourea novaeangliae.</title>
        <authorList>
            <person name="Pan H."/>
            <person name="Kapheim K."/>
        </authorList>
    </citation>
    <scope>NUCLEOTIDE SEQUENCE [LARGE SCALE GENOMIC DNA]</scope>
    <source>
        <strain evidence="7">0120121106</strain>
        <tissue evidence="7">Whole body</tissue>
    </source>
</reference>
<evidence type="ECO:0000256" key="1">
    <source>
        <dbReference type="ARBA" id="ARBA00004123"/>
    </source>
</evidence>
<dbReference type="STRING" id="178035.A0A154NXU1"/>
<dbReference type="GO" id="GO:0005634">
    <property type="term" value="C:nucleus"/>
    <property type="evidence" value="ECO:0007669"/>
    <property type="project" value="UniProtKB-SubCell"/>
</dbReference>
<feature type="region of interest" description="Disordered" evidence="5">
    <location>
        <begin position="459"/>
        <end position="495"/>
    </location>
</feature>
<dbReference type="OrthoDB" id="79480at2759"/>
<feature type="compositionally biased region" description="Acidic residues" evidence="5">
    <location>
        <begin position="459"/>
        <end position="468"/>
    </location>
</feature>
<dbReference type="EMBL" id="KQ434772">
    <property type="protein sequence ID" value="KZC03848.1"/>
    <property type="molecule type" value="Genomic_DNA"/>
</dbReference>
<feature type="compositionally biased region" description="Basic and acidic residues" evidence="5">
    <location>
        <begin position="258"/>
        <end position="321"/>
    </location>
</feature>
<dbReference type="GO" id="GO:0006334">
    <property type="term" value="P:nucleosome assembly"/>
    <property type="evidence" value="ECO:0007669"/>
    <property type="project" value="TreeGrafter"/>
</dbReference>
<feature type="compositionally biased region" description="Basic and acidic residues" evidence="5">
    <location>
        <begin position="149"/>
        <end position="163"/>
    </location>
</feature>
<keyword evidence="8" id="KW-1185">Reference proteome</keyword>
<sequence>MKMMDIDEQDDCIVPAVTPAKKKMKQAQLPFQTQSPIGSSNVIHSKKRKLTSPSMDLKSPKAFKILRKNLSKDIGSNKKLNSSAKDATEENSKGIEIIDNTETENLKENTTSNKNESGNKNRTPKRISTGQKMLEKDKVKSNPLSKFLKKTEIDGEVSKDERNTLQNEENESVNKSSNTNADKTALQSNHSSQKAEVDNSMNYNSDCDIEILSSDAEDKEELAKSNESGEISGETDSPKSLKTPNTDKGKQRRLTPKQQEKKLSSAKKEEERERLKMEKERKLEERQNRQREKEEKRREKEEKEKAEKEQKMLEKKLKDQKRQQELEYEYLLIFLKTSYCEIFNLLSKFFRRQKLKDKQAKEEEKQEKTNKKIVPWKSSKTWPFETKDDVILLDDEKDDSSNIVNQNIVIEKQRTKLLQFSENRRPPYWGTWRKRSDSINPRKPLSKDTKWFNYEVDSDDEWDEEEPGESLHGSDDEKDEETTEDNEYDVDNEFMVPHGYLSDEELRADEEDKEDMSPETQKYKLKVLGEQFESDRSTKTSRLKPKIIGCVWRGLENTFSENVPERIVDFLSDREAWVRQIPVALSTTFEIDPGTEGGTPTPQSLAKSSKMSQLPAGALPELIRLLHGNLQSRKFLVREFSAYWNKKNKNDENVISKSSLLRKIREIGKWMACPEEGPMHLKYCWYVPKKIRMEYLDEDISLPNQWSYNLVPKGKRDVGEATEKLDEEKDKKTVPLITNFTKKITQEEMKKQLTVKSSPATPKSKPAKTPKRATLISVGRGEQFSKVSKKNLLKNSISGDKTASKDAEIKNDDDDIVVIESSSDSDQPEIQTVTEEEFDKAENRLVIPVDCENEDDAKSFTKVKRNKSDGKTINNKQKENIKETVIISMDVDSDD</sequence>
<evidence type="ECO:0000313" key="8">
    <source>
        <dbReference type="Proteomes" id="UP000076502"/>
    </source>
</evidence>
<evidence type="ECO:0000313" key="7">
    <source>
        <dbReference type="EMBL" id="KZC03848.1"/>
    </source>
</evidence>
<dbReference type="GO" id="GO:0006281">
    <property type="term" value="P:DNA repair"/>
    <property type="evidence" value="ECO:0007669"/>
    <property type="project" value="UniProtKB-KW"/>
</dbReference>
<dbReference type="PANTHER" id="PTHR15272:SF0">
    <property type="entry name" value="CHROMATIN ASSEMBLY FACTOR 1 SUBUNIT A"/>
    <property type="match status" value="1"/>
</dbReference>
<dbReference type="GO" id="GO:0033186">
    <property type="term" value="C:CAF-1 complex"/>
    <property type="evidence" value="ECO:0007669"/>
    <property type="project" value="TreeGrafter"/>
</dbReference>
<dbReference type="AlphaFoldDB" id="A0A154NXU1"/>
<feature type="domain" description="Chromatin assembly factor 1 subunit A dimerization" evidence="6">
    <location>
        <begin position="416"/>
        <end position="486"/>
    </location>
</feature>
<dbReference type="PANTHER" id="PTHR15272">
    <property type="entry name" value="CHROMATIN ASSEMBLY FACTOR 1 SUBUNIT A CAF-1 SUBUNIT A"/>
    <property type="match status" value="1"/>
</dbReference>
<evidence type="ECO:0000259" key="6">
    <source>
        <dbReference type="Pfam" id="PF12253"/>
    </source>
</evidence>
<dbReference type="Proteomes" id="UP000076502">
    <property type="component" value="Unassembled WGS sequence"/>
</dbReference>
<dbReference type="Pfam" id="PF12253">
    <property type="entry name" value="CAF1A_dimeriz"/>
    <property type="match status" value="1"/>
</dbReference>
<feature type="compositionally biased region" description="Polar residues" evidence="5">
    <location>
        <begin position="29"/>
        <end position="43"/>
    </location>
</feature>
<gene>
    <name evidence="7" type="ORF">WN55_00025</name>
</gene>
<evidence type="ECO:0000256" key="3">
    <source>
        <dbReference type="ARBA" id="ARBA00023204"/>
    </source>
</evidence>
<proteinExistence type="predicted"/>
<evidence type="ECO:0000256" key="2">
    <source>
        <dbReference type="ARBA" id="ARBA00022763"/>
    </source>
</evidence>
<feature type="region of interest" description="Disordered" evidence="5">
    <location>
        <begin position="75"/>
        <end position="321"/>
    </location>
</feature>
<keyword evidence="2" id="KW-0227">DNA damage</keyword>
<feature type="compositionally biased region" description="Polar residues" evidence="5">
    <location>
        <begin position="181"/>
        <end position="205"/>
    </location>
</feature>
<accession>A0A154NXU1</accession>
<evidence type="ECO:0000256" key="5">
    <source>
        <dbReference type="SAM" id="MobiDB-lite"/>
    </source>
</evidence>
<organism evidence="7 8">
    <name type="scientific">Dufourea novaeangliae</name>
    <name type="common">Sweat bee</name>
    <dbReference type="NCBI Taxonomy" id="178035"/>
    <lineage>
        <taxon>Eukaryota</taxon>
        <taxon>Metazoa</taxon>
        <taxon>Ecdysozoa</taxon>
        <taxon>Arthropoda</taxon>
        <taxon>Hexapoda</taxon>
        <taxon>Insecta</taxon>
        <taxon>Pterygota</taxon>
        <taxon>Neoptera</taxon>
        <taxon>Endopterygota</taxon>
        <taxon>Hymenoptera</taxon>
        <taxon>Apocrita</taxon>
        <taxon>Aculeata</taxon>
        <taxon>Apoidea</taxon>
        <taxon>Anthophila</taxon>
        <taxon>Halictidae</taxon>
        <taxon>Rophitinae</taxon>
        <taxon>Dufourea</taxon>
    </lineage>
</organism>
<feature type="compositionally biased region" description="Polar residues" evidence="5">
    <location>
        <begin position="118"/>
        <end position="131"/>
    </location>
</feature>
<comment type="subcellular location">
    <subcellularLocation>
        <location evidence="1">Nucleus</location>
    </subcellularLocation>
</comment>
<feature type="compositionally biased region" description="Acidic residues" evidence="5">
    <location>
        <begin position="476"/>
        <end position="492"/>
    </location>
</feature>
<evidence type="ECO:0000256" key="4">
    <source>
        <dbReference type="ARBA" id="ARBA00023242"/>
    </source>
</evidence>
<dbReference type="InterPro" id="IPR022043">
    <property type="entry name" value="CAF1A_DD"/>
</dbReference>